<proteinExistence type="inferred from homology"/>
<accession>A0ABD2VTQ4</accession>
<evidence type="ECO:0000256" key="1">
    <source>
        <dbReference type="ARBA" id="ARBA00005964"/>
    </source>
</evidence>
<dbReference type="AlphaFoldDB" id="A0ABD2VTQ4"/>
<evidence type="ECO:0000256" key="3">
    <source>
        <dbReference type="ARBA" id="ARBA00022801"/>
    </source>
</evidence>
<sequence>MEHCLYPHIYTPASARDLPVVFHIHGDFFSYGSVNLDEAKYLIDCDVVYVSVNYRLGVLGFLSSRDHVVPGNMGLKDQSMALRWVRDNIRDCGGDPGRVTLTGVDAGGASVHLQMLSPMSRGLFRHGMEVADVVKCMKTLPAEKVAYAQAFYQLEIENFNCAI</sequence>
<gene>
    <name evidence="6" type="ORF">TKK_020395</name>
</gene>
<dbReference type="Gene3D" id="3.40.50.1820">
    <property type="entry name" value="alpha/beta hydrolase"/>
    <property type="match status" value="1"/>
</dbReference>
<keyword evidence="2" id="KW-0719">Serine esterase</keyword>
<evidence type="ECO:0000256" key="4">
    <source>
        <dbReference type="ARBA" id="ARBA00023180"/>
    </source>
</evidence>
<dbReference type="EMBL" id="JBJJXI010000182">
    <property type="protein sequence ID" value="KAL3383727.1"/>
    <property type="molecule type" value="Genomic_DNA"/>
</dbReference>
<dbReference type="PANTHER" id="PTHR43142">
    <property type="entry name" value="CARBOXYLIC ESTER HYDROLASE"/>
    <property type="match status" value="1"/>
</dbReference>
<name>A0ABD2VTQ4_9HYME</name>
<keyword evidence="3" id="KW-0378">Hydrolase</keyword>
<evidence type="ECO:0000313" key="6">
    <source>
        <dbReference type="EMBL" id="KAL3383727.1"/>
    </source>
</evidence>
<dbReference type="Pfam" id="PF00135">
    <property type="entry name" value="COesterase"/>
    <property type="match status" value="1"/>
</dbReference>
<comment type="similarity">
    <text evidence="1">Belongs to the type-B carboxylesterase/lipase family.</text>
</comment>
<comment type="caution">
    <text evidence="6">The sequence shown here is derived from an EMBL/GenBank/DDBJ whole genome shotgun (WGS) entry which is preliminary data.</text>
</comment>
<dbReference type="PANTHER" id="PTHR43142:SF1">
    <property type="entry name" value="CARBOXYLIC ESTER HYDROLASE"/>
    <property type="match status" value="1"/>
</dbReference>
<dbReference type="InterPro" id="IPR002018">
    <property type="entry name" value="CarbesteraseB"/>
</dbReference>
<protein>
    <recommendedName>
        <fullName evidence="5">Carboxylesterase type B domain-containing protein</fullName>
    </recommendedName>
</protein>
<dbReference type="InterPro" id="IPR029058">
    <property type="entry name" value="AB_hydrolase_fold"/>
</dbReference>
<evidence type="ECO:0000259" key="5">
    <source>
        <dbReference type="Pfam" id="PF00135"/>
    </source>
</evidence>
<keyword evidence="4" id="KW-0325">Glycoprotein</keyword>
<keyword evidence="7" id="KW-1185">Reference proteome</keyword>
<reference evidence="6 7" key="1">
    <citation type="journal article" date="2024" name="bioRxiv">
        <title>A reference genome for Trichogramma kaykai: A tiny desert-dwelling parasitoid wasp with competing sex-ratio distorters.</title>
        <authorList>
            <person name="Culotta J."/>
            <person name="Lindsey A.R."/>
        </authorList>
    </citation>
    <scope>NUCLEOTIDE SEQUENCE [LARGE SCALE GENOMIC DNA]</scope>
    <source>
        <strain evidence="6 7">KSX58</strain>
    </source>
</reference>
<dbReference type="GO" id="GO:0052689">
    <property type="term" value="F:carboxylic ester hydrolase activity"/>
    <property type="evidence" value="ECO:0007669"/>
    <property type="project" value="UniProtKB-KW"/>
</dbReference>
<organism evidence="6 7">
    <name type="scientific">Trichogramma kaykai</name>
    <dbReference type="NCBI Taxonomy" id="54128"/>
    <lineage>
        <taxon>Eukaryota</taxon>
        <taxon>Metazoa</taxon>
        <taxon>Ecdysozoa</taxon>
        <taxon>Arthropoda</taxon>
        <taxon>Hexapoda</taxon>
        <taxon>Insecta</taxon>
        <taxon>Pterygota</taxon>
        <taxon>Neoptera</taxon>
        <taxon>Endopterygota</taxon>
        <taxon>Hymenoptera</taxon>
        <taxon>Apocrita</taxon>
        <taxon>Proctotrupomorpha</taxon>
        <taxon>Chalcidoidea</taxon>
        <taxon>Trichogrammatidae</taxon>
        <taxon>Trichogramma</taxon>
    </lineage>
</organism>
<dbReference type="SUPFAM" id="SSF53474">
    <property type="entry name" value="alpha/beta-Hydrolases"/>
    <property type="match status" value="1"/>
</dbReference>
<evidence type="ECO:0000313" key="7">
    <source>
        <dbReference type="Proteomes" id="UP001627154"/>
    </source>
</evidence>
<evidence type="ECO:0000256" key="2">
    <source>
        <dbReference type="ARBA" id="ARBA00022487"/>
    </source>
</evidence>
<feature type="domain" description="Carboxylesterase type B" evidence="5">
    <location>
        <begin position="2"/>
        <end position="127"/>
    </location>
</feature>
<dbReference type="Proteomes" id="UP001627154">
    <property type="component" value="Unassembled WGS sequence"/>
</dbReference>